<feature type="compositionally biased region" description="Polar residues" evidence="15">
    <location>
        <begin position="123"/>
        <end position="132"/>
    </location>
</feature>
<evidence type="ECO:0000256" key="12">
    <source>
        <dbReference type="ARBA" id="ARBA00023315"/>
    </source>
</evidence>
<dbReference type="GO" id="GO:0006355">
    <property type="term" value="P:regulation of DNA-templated transcription"/>
    <property type="evidence" value="ECO:0007669"/>
    <property type="project" value="InterPro"/>
</dbReference>
<proteinExistence type="inferred from homology"/>
<accession>A0A8K0T010</accession>
<dbReference type="PRINTS" id="PR01217">
    <property type="entry name" value="PRICHEXTENSN"/>
</dbReference>
<evidence type="ECO:0000313" key="18">
    <source>
        <dbReference type="Proteomes" id="UP000813444"/>
    </source>
</evidence>
<comment type="caution">
    <text evidence="17">The sequence shown here is derived from an EMBL/GenBank/DDBJ whole genome shotgun (WGS) entry which is preliminary data.</text>
</comment>
<dbReference type="GO" id="GO:0046972">
    <property type="term" value="F:histone H4K16 acetyltransferase activity"/>
    <property type="evidence" value="ECO:0007669"/>
    <property type="project" value="TreeGrafter"/>
</dbReference>
<dbReference type="InterPro" id="IPR036388">
    <property type="entry name" value="WH-like_DNA-bd_sf"/>
</dbReference>
<evidence type="ECO:0000256" key="1">
    <source>
        <dbReference type="ARBA" id="ARBA00004123"/>
    </source>
</evidence>
<dbReference type="Proteomes" id="UP000813444">
    <property type="component" value="Unassembled WGS sequence"/>
</dbReference>
<feature type="compositionally biased region" description="Pro residues" evidence="15">
    <location>
        <begin position="104"/>
        <end position="120"/>
    </location>
</feature>
<keyword evidence="10" id="KW-0804">Transcription</keyword>
<keyword evidence="8" id="KW-0007">Acetylation</keyword>
<evidence type="ECO:0000256" key="3">
    <source>
        <dbReference type="ARBA" id="ARBA00013184"/>
    </source>
</evidence>
<dbReference type="OrthoDB" id="787137at2759"/>
<keyword evidence="7" id="KW-0862">Zinc</keyword>
<dbReference type="EMBL" id="JAGPNK010000004">
    <property type="protein sequence ID" value="KAH7322796.1"/>
    <property type="molecule type" value="Genomic_DNA"/>
</dbReference>
<evidence type="ECO:0000256" key="5">
    <source>
        <dbReference type="ARBA" id="ARBA00022723"/>
    </source>
</evidence>
<evidence type="ECO:0000256" key="13">
    <source>
        <dbReference type="ARBA" id="ARBA00045805"/>
    </source>
</evidence>
<dbReference type="Gene3D" id="3.30.60.60">
    <property type="entry name" value="N-acetyl transferase-like"/>
    <property type="match status" value="1"/>
</dbReference>
<dbReference type="GO" id="GO:0035267">
    <property type="term" value="C:NuA4 histone acetyltransferase complex"/>
    <property type="evidence" value="ECO:0007669"/>
    <property type="project" value="TreeGrafter"/>
</dbReference>
<dbReference type="InterPro" id="IPR050603">
    <property type="entry name" value="MYST_HAT"/>
</dbReference>
<feature type="active site" description="Proton donor/acceptor" evidence="14">
    <location>
        <position position="474"/>
    </location>
</feature>
<dbReference type="PANTHER" id="PTHR10615:SF219">
    <property type="entry name" value="HISTONE ACETYLTRANSFERASE KAT5"/>
    <property type="match status" value="1"/>
</dbReference>
<dbReference type="Gene3D" id="3.40.630.30">
    <property type="match status" value="1"/>
</dbReference>
<dbReference type="AlphaFoldDB" id="A0A8K0T010"/>
<feature type="compositionally biased region" description="Basic and acidic residues" evidence="15">
    <location>
        <begin position="555"/>
        <end position="578"/>
    </location>
</feature>
<comment type="function">
    <text evidence="13">Catalytic component of the NuA4 histone acetyltransferase (HAT) complex which is involved in epigenetic transcriptional activation of selected genes principally by acetylation of nucleosomal histones H4, H3, H2B, H2A and H2A variant H2A.Z. Acetylates histone H4 to form H4K5ac, H4K8ac, H4K12ac and H4K16ac, histone H3 to form H3K14ac, and histone H2A to form H2AK4ac and H2AK7ac. The NuA4 complex is involved in the DNA damage response and is required for chromosome segregation. The NuA4 complex plays a direct role in repair of DNA double-strand breaks (DSBs) through homologous recombination. Recruitment to promoters depends on H3K4me. Also acetylates non-histone proteins. In addition to protein acetyltransferase, can use different acyl-CoA substrates, such as 2-hydroxyisobutanoyl-CoA (2-hydroxyisobutyryl-CoA) or (2E)-butenoyl-CoA (crotonyl-CoA), and is able to mediate protein 2-hydroxyisobutyrylation and crotonylation, respectively.</text>
</comment>
<dbReference type="Pfam" id="PF01853">
    <property type="entry name" value="MOZ_SAS"/>
    <property type="match status" value="1"/>
</dbReference>
<feature type="region of interest" description="Disordered" evidence="15">
    <location>
        <begin position="1"/>
        <end position="186"/>
    </location>
</feature>
<keyword evidence="4" id="KW-0808">Transferase</keyword>
<keyword evidence="12" id="KW-0012">Acyltransferase</keyword>
<keyword evidence="11" id="KW-0539">Nucleus</keyword>
<feature type="compositionally biased region" description="Pro residues" evidence="15">
    <location>
        <begin position="36"/>
        <end position="49"/>
    </location>
</feature>
<evidence type="ECO:0000256" key="6">
    <source>
        <dbReference type="ARBA" id="ARBA00022771"/>
    </source>
</evidence>
<feature type="region of interest" description="Disordered" evidence="15">
    <location>
        <begin position="245"/>
        <end position="273"/>
    </location>
</feature>
<evidence type="ECO:0000256" key="10">
    <source>
        <dbReference type="ARBA" id="ARBA00023163"/>
    </source>
</evidence>
<feature type="compositionally biased region" description="Pro residues" evidence="15">
    <location>
        <begin position="60"/>
        <end position="77"/>
    </location>
</feature>
<organism evidence="17 18">
    <name type="scientific">Stachybotrys elegans</name>
    <dbReference type="NCBI Taxonomy" id="80388"/>
    <lineage>
        <taxon>Eukaryota</taxon>
        <taxon>Fungi</taxon>
        <taxon>Dikarya</taxon>
        <taxon>Ascomycota</taxon>
        <taxon>Pezizomycotina</taxon>
        <taxon>Sordariomycetes</taxon>
        <taxon>Hypocreomycetidae</taxon>
        <taxon>Hypocreales</taxon>
        <taxon>Stachybotryaceae</taxon>
        <taxon>Stachybotrys</taxon>
    </lineage>
</organism>
<dbReference type="InterPro" id="IPR016181">
    <property type="entry name" value="Acyl_CoA_acyltransferase"/>
</dbReference>
<dbReference type="SUPFAM" id="SSF55729">
    <property type="entry name" value="Acyl-CoA N-acyltransferases (Nat)"/>
    <property type="match status" value="1"/>
</dbReference>
<keyword evidence="5" id="KW-0479">Metal-binding</keyword>
<dbReference type="FunFam" id="3.40.630.30:FF:000067">
    <property type="entry name" value="Histone acetyltransferase"/>
    <property type="match status" value="1"/>
</dbReference>
<evidence type="ECO:0000256" key="7">
    <source>
        <dbReference type="ARBA" id="ARBA00022833"/>
    </source>
</evidence>
<sequence length="627" mass="68740">MPLKRKRPQETPQPDQDQDPDQEPAATRRATRHTPVFPPVPPTYQPRPRPLAAVASPAQTSPPTPTVQTPVPIPRPPEQAARSHGRQPVPAQLYYPTASADSRPWPPAPRPAPPTAPPWSAPNNKGNAQSGVMGSIAAPSPNPRPSGLVAPEITYHVPQAYPGGRPPHSQLVRPHPPSAQPPRLNKPVQPMIPPVVTPVHPPKPPTLPAADKPPLRADRNIDKVVLGDLCFRTWYPSYYGKEVLGDSSNHPRGGSKDDGGKGNGGKAPPKKERDSHMVLEMLYVCPLCFKYSKEIVPWLGHVKGCQSRAVLPGRKVYVHPRGTRKVLVPTDAGKGAGPKKRRGDTGPRYTEQLVQDQGEWSIWEVDGEEDALFCQNLSLFAKLFLDNKSVFFDVSAFKYFLLVYTPPPGGLGDIPANAPPQVTGFFSKEKMSWDNNNLACILVFPPWQRRGLGALLMGASYEISRREGIIGGPEKPISDLGKKGYKRFWAGEIARWLLSIDTSGSEEVLVDVNECSQATWIVPEDCLHVLREMKVMEEAGRGQAKRRKVSSGEDQPAHPPKDGDGGERDQTPVEVSRVKVDKEAVRRYVASNRISLERTCDPKGFVEGYAIKTSQGEEEDGSEGSQK</sequence>
<reference evidence="17" key="1">
    <citation type="journal article" date="2021" name="Nat. Commun.">
        <title>Genetic determinants of endophytism in the Arabidopsis root mycobiome.</title>
        <authorList>
            <person name="Mesny F."/>
            <person name="Miyauchi S."/>
            <person name="Thiergart T."/>
            <person name="Pickel B."/>
            <person name="Atanasova L."/>
            <person name="Karlsson M."/>
            <person name="Huettel B."/>
            <person name="Barry K.W."/>
            <person name="Haridas S."/>
            <person name="Chen C."/>
            <person name="Bauer D."/>
            <person name="Andreopoulos W."/>
            <person name="Pangilinan J."/>
            <person name="LaButti K."/>
            <person name="Riley R."/>
            <person name="Lipzen A."/>
            <person name="Clum A."/>
            <person name="Drula E."/>
            <person name="Henrissat B."/>
            <person name="Kohler A."/>
            <person name="Grigoriev I.V."/>
            <person name="Martin F.M."/>
            <person name="Hacquard S."/>
        </authorList>
    </citation>
    <scope>NUCLEOTIDE SEQUENCE</scope>
    <source>
        <strain evidence="17">MPI-CAGE-CH-0235</strain>
    </source>
</reference>
<evidence type="ECO:0000259" key="16">
    <source>
        <dbReference type="PROSITE" id="PS51726"/>
    </source>
</evidence>
<dbReference type="PROSITE" id="PS51726">
    <property type="entry name" value="MYST_HAT"/>
    <property type="match status" value="1"/>
</dbReference>
<keyword evidence="18" id="KW-1185">Reference proteome</keyword>
<feature type="compositionally biased region" description="Low complexity" evidence="15">
    <location>
        <begin position="50"/>
        <end position="59"/>
    </location>
</feature>
<dbReference type="InterPro" id="IPR002717">
    <property type="entry name" value="HAT_MYST-type"/>
</dbReference>
<evidence type="ECO:0000256" key="15">
    <source>
        <dbReference type="SAM" id="MobiDB-lite"/>
    </source>
</evidence>
<evidence type="ECO:0000313" key="17">
    <source>
        <dbReference type="EMBL" id="KAH7322796.1"/>
    </source>
</evidence>
<name>A0A8K0T010_9HYPO</name>
<keyword evidence="6" id="KW-0863">Zinc-finger</keyword>
<evidence type="ECO:0000256" key="9">
    <source>
        <dbReference type="ARBA" id="ARBA00023015"/>
    </source>
</evidence>
<evidence type="ECO:0000256" key="11">
    <source>
        <dbReference type="ARBA" id="ARBA00023242"/>
    </source>
</evidence>
<gene>
    <name evidence="17" type="ORF">B0I35DRAFT_476708</name>
</gene>
<evidence type="ECO:0000256" key="8">
    <source>
        <dbReference type="ARBA" id="ARBA00022990"/>
    </source>
</evidence>
<keyword evidence="9" id="KW-0805">Transcription regulation</keyword>
<protein>
    <recommendedName>
        <fullName evidence="3">histone acetyltransferase</fullName>
        <ecNumber evidence="3">2.3.1.48</ecNumber>
    </recommendedName>
</protein>
<dbReference type="GO" id="GO:0005634">
    <property type="term" value="C:nucleus"/>
    <property type="evidence" value="ECO:0007669"/>
    <property type="project" value="UniProtKB-SubCell"/>
</dbReference>
<feature type="region of interest" description="Disordered" evidence="15">
    <location>
        <begin position="540"/>
        <end position="578"/>
    </location>
</feature>
<dbReference type="GO" id="GO:0008270">
    <property type="term" value="F:zinc ion binding"/>
    <property type="evidence" value="ECO:0007669"/>
    <property type="project" value="UniProtKB-KW"/>
</dbReference>
<comment type="similarity">
    <text evidence="2">Belongs to the MYST (SAS/MOZ) family.</text>
</comment>
<feature type="domain" description="MYST-type HAT" evidence="16">
    <location>
        <begin position="216"/>
        <end position="559"/>
    </location>
</feature>
<evidence type="ECO:0000256" key="14">
    <source>
        <dbReference type="PIRSR" id="PIRSR602717-51"/>
    </source>
</evidence>
<dbReference type="Gene3D" id="1.10.10.10">
    <property type="entry name" value="Winged helix-like DNA-binding domain superfamily/Winged helix DNA-binding domain"/>
    <property type="match status" value="1"/>
</dbReference>
<feature type="region of interest" description="Disordered" evidence="15">
    <location>
        <begin position="328"/>
        <end position="347"/>
    </location>
</feature>
<evidence type="ECO:0000256" key="4">
    <source>
        <dbReference type="ARBA" id="ARBA00022679"/>
    </source>
</evidence>
<dbReference type="PANTHER" id="PTHR10615">
    <property type="entry name" value="HISTONE ACETYLTRANSFERASE"/>
    <property type="match status" value="1"/>
</dbReference>
<comment type="subcellular location">
    <subcellularLocation>
        <location evidence="1">Nucleus</location>
    </subcellularLocation>
</comment>
<evidence type="ECO:0000256" key="2">
    <source>
        <dbReference type="ARBA" id="ARBA00010107"/>
    </source>
</evidence>
<dbReference type="EC" id="2.3.1.48" evidence="3"/>